<dbReference type="InterPro" id="IPR006254">
    <property type="entry name" value="Isocitrate_lyase"/>
</dbReference>
<gene>
    <name evidence="2" type="ORF">METZ01_LOCUS196111</name>
</gene>
<reference evidence="2" key="1">
    <citation type="submission" date="2018-05" db="EMBL/GenBank/DDBJ databases">
        <authorList>
            <person name="Lanie J.A."/>
            <person name="Ng W.-L."/>
            <person name="Kazmierczak K.M."/>
            <person name="Andrzejewski T.M."/>
            <person name="Davidsen T.M."/>
            <person name="Wayne K.J."/>
            <person name="Tettelin H."/>
            <person name="Glass J.I."/>
            <person name="Rusch D."/>
            <person name="Podicherti R."/>
            <person name="Tsui H.-C.T."/>
            <person name="Winkler M.E."/>
        </authorList>
    </citation>
    <scope>NUCLEOTIDE SEQUENCE</scope>
</reference>
<evidence type="ECO:0008006" key="3">
    <source>
        <dbReference type="Google" id="ProtNLM"/>
    </source>
</evidence>
<dbReference type="EMBL" id="UINC01041669">
    <property type="protein sequence ID" value="SVB43257.1"/>
    <property type="molecule type" value="Genomic_DNA"/>
</dbReference>
<keyword evidence="1" id="KW-0456">Lyase</keyword>
<accession>A0A382E095</accession>
<dbReference type="GO" id="GO:0004451">
    <property type="term" value="F:isocitrate lyase activity"/>
    <property type="evidence" value="ECO:0007669"/>
    <property type="project" value="InterPro"/>
</dbReference>
<dbReference type="AlphaFoldDB" id="A0A382E095"/>
<evidence type="ECO:0000256" key="1">
    <source>
        <dbReference type="ARBA" id="ARBA00023239"/>
    </source>
</evidence>
<evidence type="ECO:0000313" key="2">
    <source>
        <dbReference type="EMBL" id="SVB43257.1"/>
    </source>
</evidence>
<feature type="non-terminal residue" evidence="2">
    <location>
        <position position="65"/>
    </location>
</feature>
<sequence length="65" mass="7242">MNDTNRWEGVTRPYTPEDVTRLSGSVKIEYTLAKTGAEKLWHKLTTQNYVSALGALTGNQAMQQA</sequence>
<protein>
    <recommendedName>
        <fullName evidence="3">Isocitrate lyase</fullName>
    </recommendedName>
</protein>
<name>A0A382E095_9ZZZZ</name>
<dbReference type="GO" id="GO:0019752">
    <property type="term" value="P:carboxylic acid metabolic process"/>
    <property type="evidence" value="ECO:0007669"/>
    <property type="project" value="InterPro"/>
</dbReference>
<dbReference type="Gene3D" id="3.20.20.60">
    <property type="entry name" value="Phosphoenolpyruvate-binding domains"/>
    <property type="match status" value="1"/>
</dbReference>
<dbReference type="PANTHER" id="PTHR21631">
    <property type="entry name" value="ISOCITRATE LYASE/MALATE SYNTHASE"/>
    <property type="match status" value="1"/>
</dbReference>
<dbReference type="InterPro" id="IPR015813">
    <property type="entry name" value="Pyrv/PenolPyrv_kinase-like_dom"/>
</dbReference>
<dbReference type="InterPro" id="IPR040442">
    <property type="entry name" value="Pyrv_kinase-like_dom_sf"/>
</dbReference>
<proteinExistence type="predicted"/>
<dbReference type="PANTHER" id="PTHR21631:SF3">
    <property type="entry name" value="BIFUNCTIONAL GLYOXYLATE CYCLE PROTEIN"/>
    <property type="match status" value="1"/>
</dbReference>
<organism evidence="2">
    <name type="scientific">marine metagenome</name>
    <dbReference type="NCBI Taxonomy" id="408172"/>
    <lineage>
        <taxon>unclassified sequences</taxon>
        <taxon>metagenomes</taxon>
        <taxon>ecological metagenomes</taxon>
    </lineage>
</organism>
<dbReference type="SUPFAM" id="SSF51621">
    <property type="entry name" value="Phosphoenolpyruvate/pyruvate domain"/>
    <property type="match status" value="1"/>
</dbReference>